<organism evidence="1 2">
    <name type="scientific">Paramecium octaurelia</name>
    <dbReference type="NCBI Taxonomy" id="43137"/>
    <lineage>
        <taxon>Eukaryota</taxon>
        <taxon>Sar</taxon>
        <taxon>Alveolata</taxon>
        <taxon>Ciliophora</taxon>
        <taxon>Intramacronucleata</taxon>
        <taxon>Oligohymenophorea</taxon>
        <taxon>Peniculida</taxon>
        <taxon>Parameciidae</taxon>
        <taxon>Paramecium</taxon>
    </lineage>
</organism>
<dbReference type="AlphaFoldDB" id="A0A8S1WPJ9"/>
<evidence type="ECO:0000313" key="1">
    <source>
        <dbReference type="EMBL" id="CAD8191603.1"/>
    </source>
</evidence>
<keyword evidence="2" id="KW-1185">Reference proteome</keyword>
<sequence>MVYIKLKHDEIQQTFCVQYRPLLLMFFVESCIEVGDHLNTLKLNHYIKTFSIGFSTVNISIM</sequence>
<dbReference type="Proteomes" id="UP000683925">
    <property type="component" value="Unassembled WGS sequence"/>
</dbReference>
<accession>A0A8S1WPJ9</accession>
<reference evidence="1" key="1">
    <citation type="submission" date="2021-01" db="EMBL/GenBank/DDBJ databases">
        <authorList>
            <consortium name="Genoscope - CEA"/>
            <person name="William W."/>
        </authorList>
    </citation>
    <scope>NUCLEOTIDE SEQUENCE</scope>
</reference>
<proteinExistence type="predicted"/>
<dbReference type="EMBL" id="CAJJDP010000100">
    <property type="protein sequence ID" value="CAD8191603.1"/>
    <property type="molecule type" value="Genomic_DNA"/>
</dbReference>
<protein>
    <submittedName>
        <fullName evidence="1">Uncharacterized protein</fullName>
    </submittedName>
</protein>
<evidence type="ECO:0000313" key="2">
    <source>
        <dbReference type="Proteomes" id="UP000683925"/>
    </source>
</evidence>
<gene>
    <name evidence="1" type="ORF">POCTA_138.1.T1000088</name>
</gene>
<comment type="caution">
    <text evidence="1">The sequence shown here is derived from an EMBL/GenBank/DDBJ whole genome shotgun (WGS) entry which is preliminary data.</text>
</comment>
<name>A0A8S1WPJ9_PAROT</name>